<accession>A0A1Y1BWC8</accession>
<proteinExistence type="predicted"/>
<dbReference type="Proteomes" id="UP000218432">
    <property type="component" value="Chromosome 2"/>
</dbReference>
<feature type="transmembrane region" description="Helical" evidence="4">
    <location>
        <begin position="18"/>
        <end position="37"/>
    </location>
</feature>
<keyword evidence="1 4" id="KW-0812">Transmembrane</keyword>
<feature type="transmembrane region" description="Helical" evidence="4">
    <location>
        <begin position="112"/>
        <end position="134"/>
    </location>
</feature>
<evidence type="ECO:0000256" key="4">
    <source>
        <dbReference type="SAM" id="Phobius"/>
    </source>
</evidence>
<evidence type="ECO:0000256" key="1">
    <source>
        <dbReference type="ARBA" id="ARBA00022692"/>
    </source>
</evidence>
<feature type="transmembrane region" description="Helical" evidence="4">
    <location>
        <begin position="373"/>
        <end position="392"/>
    </location>
</feature>
<keyword evidence="2 4" id="KW-1133">Transmembrane helix</keyword>
<feature type="transmembrane region" description="Helical" evidence="4">
    <location>
        <begin position="146"/>
        <end position="167"/>
    </location>
</feature>
<gene>
    <name evidence="6" type="ORF">BSFP_054960</name>
</gene>
<feature type="transmembrane region" description="Helical" evidence="4">
    <location>
        <begin position="284"/>
        <end position="302"/>
    </location>
</feature>
<feature type="transmembrane region" description="Helical" evidence="4">
    <location>
        <begin position="173"/>
        <end position="191"/>
    </location>
</feature>
<dbReference type="InterPro" id="IPR011701">
    <property type="entry name" value="MFS"/>
</dbReference>
<evidence type="ECO:0000259" key="5">
    <source>
        <dbReference type="PROSITE" id="PS50850"/>
    </source>
</evidence>
<feature type="transmembrane region" description="Helical" evidence="4">
    <location>
        <begin position="221"/>
        <end position="244"/>
    </location>
</feature>
<reference evidence="6 7" key="1">
    <citation type="journal article" date="2017" name="Genome Announc.">
        <title>Complete Genome Sequence of Burkholderia stabilis FERMP-21014.</title>
        <authorList>
            <person name="Konishi K."/>
            <person name="Kumagai T."/>
            <person name="Sakasegawa S."/>
            <person name="Tamura T."/>
        </authorList>
    </citation>
    <scope>NUCLEOTIDE SEQUENCE [LARGE SCALE GENOMIC DNA]</scope>
    <source>
        <strain evidence="6 7">FERMP-21014</strain>
    </source>
</reference>
<feature type="transmembrane region" description="Helical" evidence="4">
    <location>
        <begin position="342"/>
        <end position="361"/>
    </location>
</feature>
<evidence type="ECO:0000313" key="6">
    <source>
        <dbReference type="EMBL" id="BAX62628.1"/>
    </source>
</evidence>
<dbReference type="PANTHER" id="PTHR23523:SF1">
    <property type="entry name" value="CYANATE TRANSPORT PROTEIN CYNX"/>
    <property type="match status" value="1"/>
</dbReference>
<protein>
    <submittedName>
        <fullName evidence="6">MFS transporter</fullName>
    </submittedName>
</protein>
<evidence type="ECO:0000256" key="3">
    <source>
        <dbReference type="ARBA" id="ARBA00023136"/>
    </source>
</evidence>
<name>A0A1Y1BWC8_9BURK</name>
<dbReference type="PANTHER" id="PTHR23523">
    <property type="match status" value="1"/>
</dbReference>
<evidence type="ECO:0000313" key="7">
    <source>
        <dbReference type="Proteomes" id="UP000218432"/>
    </source>
</evidence>
<sequence length="409" mass="42098">MTDPGTAQAVHRPHAASVSYGALALLVLAGLNLRPFLTAFGPVLDVVRADTGLGFRAAALLTTLPFVLMGVVAGVGVGLARRFGEQRALTAALALIAAGCTARLWAGGSAGLIATAIVAGAGVAVVQALVPGLAKRWFVDRLPLAMGLYSAALVGGGAFGAVASPWLAAHGGWHLALAVWAVPALVTLALWRAKAPRDTVHATAASAPITAFARIPRAWQLALFFGLSNSGYASLVAWLPAFYRSVGMSPQASGNLLAWMALFQATGALAMPMFAKRSPDRRNVLWLTLALQAAGFIGFATLPASAPWLWVASVGLGLGGFFSMSLIVTLDHLPDARLAGALAAFVQGIGFLTVAASPWLIGWLCDAGGGFAIAWWMHIAVIVAMAALNAAFSPAGYRHGMVRITGAVH</sequence>
<organism evidence="6 7">
    <name type="scientific">Burkholderia stabilis</name>
    <dbReference type="NCBI Taxonomy" id="95485"/>
    <lineage>
        <taxon>Bacteria</taxon>
        <taxon>Pseudomonadati</taxon>
        <taxon>Pseudomonadota</taxon>
        <taxon>Betaproteobacteria</taxon>
        <taxon>Burkholderiales</taxon>
        <taxon>Burkholderiaceae</taxon>
        <taxon>Burkholderia</taxon>
        <taxon>Burkholderia cepacia complex</taxon>
    </lineage>
</organism>
<dbReference type="InterPro" id="IPR052524">
    <property type="entry name" value="MFS_Cyanate_Porter"/>
</dbReference>
<dbReference type="GO" id="GO:0022857">
    <property type="term" value="F:transmembrane transporter activity"/>
    <property type="evidence" value="ECO:0007669"/>
    <property type="project" value="InterPro"/>
</dbReference>
<dbReference type="Pfam" id="PF07690">
    <property type="entry name" value="MFS_1"/>
    <property type="match status" value="1"/>
</dbReference>
<dbReference type="AlphaFoldDB" id="A0A1Y1BWC8"/>
<feature type="domain" description="Major facilitator superfamily (MFS) profile" evidence="5">
    <location>
        <begin position="18"/>
        <end position="398"/>
    </location>
</feature>
<dbReference type="EMBL" id="AP018112">
    <property type="protein sequence ID" value="BAX62628.1"/>
    <property type="molecule type" value="Genomic_DNA"/>
</dbReference>
<dbReference type="PROSITE" id="PS50850">
    <property type="entry name" value="MFS"/>
    <property type="match status" value="1"/>
</dbReference>
<dbReference type="InterPro" id="IPR036259">
    <property type="entry name" value="MFS_trans_sf"/>
</dbReference>
<keyword evidence="3 4" id="KW-0472">Membrane</keyword>
<feature type="transmembrane region" description="Helical" evidence="4">
    <location>
        <begin position="57"/>
        <end position="80"/>
    </location>
</feature>
<dbReference type="InterPro" id="IPR020846">
    <property type="entry name" value="MFS_dom"/>
</dbReference>
<feature type="transmembrane region" description="Helical" evidence="4">
    <location>
        <begin position="87"/>
        <end position="106"/>
    </location>
</feature>
<evidence type="ECO:0000256" key="2">
    <source>
        <dbReference type="ARBA" id="ARBA00022989"/>
    </source>
</evidence>
<feature type="transmembrane region" description="Helical" evidence="4">
    <location>
        <begin position="256"/>
        <end position="275"/>
    </location>
</feature>
<dbReference type="SUPFAM" id="SSF103473">
    <property type="entry name" value="MFS general substrate transporter"/>
    <property type="match status" value="1"/>
</dbReference>
<dbReference type="RefSeq" id="WP_096475020.1">
    <property type="nucleotide sequence ID" value="NZ_AP018112.1"/>
</dbReference>
<dbReference type="NCBIfam" id="NF007256">
    <property type="entry name" value="PRK09705.1"/>
    <property type="match status" value="1"/>
</dbReference>
<feature type="transmembrane region" description="Helical" evidence="4">
    <location>
        <begin position="308"/>
        <end position="330"/>
    </location>
</feature>
<dbReference type="Gene3D" id="1.20.1250.20">
    <property type="entry name" value="MFS general substrate transporter like domains"/>
    <property type="match status" value="1"/>
</dbReference>